<dbReference type="Proteomes" id="UP000767854">
    <property type="component" value="Unassembled WGS sequence"/>
</dbReference>
<keyword evidence="3" id="KW-1185">Reference proteome</keyword>
<evidence type="ECO:0000313" key="2">
    <source>
        <dbReference type="EMBL" id="MBM7561748.1"/>
    </source>
</evidence>
<feature type="domain" description="N-acetyltransferase" evidence="1">
    <location>
        <begin position="1"/>
        <end position="172"/>
    </location>
</feature>
<dbReference type="PROSITE" id="PS51186">
    <property type="entry name" value="GNAT"/>
    <property type="match status" value="1"/>
</dbReference>
<dbReference type="CDD" id="cd04301">
    <property type="entry name" value="NAT_SF"/>
    <property type="match status" value="1"/>
</dbReference>
<comment type="caution">
    <text evidence="2">The sequence shown here is derived from an EMBL/GenBank/DDBJ whole genome shotgun (WGS) entry which is preliminary data.</text>
</comment>
<dbReference type="Gene3D" id="3.40.630.30">
    <property type="match status" value="1"/>
</dbReference>
<accession>A0ABS2MQS4</accession>
<dbReference type="SUPFAM" id="SSF55729">
    <property type="entry name" value="Acyl-CoA N-acyltransferases (Nat)"/>
    <property type="match status" value="1"/>
</dbReference>
<reference evidence="2 3" key="1">
    <citation type="submission" date="2021-01" db="EMBL/GenBank/DDBJ databases">
        <title>Genomic Encyclopedia of Type Strains, Phase IV (KMG-IV): sequencing the most valuable type-strain genomes for metagenomic binning, comparative biology and taxonomic classification.</title>
        <authorList>
            <person name="Goeker M."/>
        </authorList>
    </citation>
    <scope>NUCLEOTIDE SEQUENCE [LARGE SCALE GENOMIC DNA]</scope>
    <source>
        <strain evidence="2 3">DSM 24436</strain>
    </source>
</reference>
<dbReference type="RefSeq" id="WP_204663550.1">
    <property type="nucleotide sequence ID" value="NZ_JAFBDT010000007.1"/>
</dbReference>
<dbReference type="Pfam" id="PF00583">
    <property type="entry name" value="Acetyltransf_1"/>
    <property type="match status" value="1"/>
</dbReference>
<protein>
    <submittedName>
        <fullName evidence="2">GNAT superfamily N-acetyltransferase</fullName>
    </submittedName>
</protein>
<name>A0ABS2MQS4_9FIRM</name>
<dbReference type="InterPro" id="IPR000182">
    <property type="entry name" value="GNAT_dom"/>
</dbReference>
<evidence type="ECO:0000313" key="3">
    <source>
        <dbReference type="Proteomes" id="UP000767854"/>
    </source>
</evidence>
<proteinExistence type="predicted"/>
<sequence>MLIRKLETYAEYSKAVDLRIRYWNEELAGHRTTELSPEKELDFLVEWEQSAADYDDKRVLYGVFDEGVFAGFAGGSYAEIEDDENAFELNYLFVAKAYRGKGYSLQLMLKLIDDFLKSGKSKMVVYSHRHAPSNAFYRKYGGGVIREVIQGEDQLLVDVFVFDAEILKRRLKRSLEARDCAK</sequence>
<dbReference type="InterPro" id="IPR016181">
    <property type="entry name" value="Acyl_CoA_acyltransferase"/>
</dbReference>
<organism evidence="2 3">
    <name type="scientific">Fusibacter tunisiensis</name>
    <dbReference type="NCBI Taxonomy" id="1008308"/>
    <lineage>
        <taxon>Bacteria</taxon>
        <taxon>Bacillati</taxon>
        <taxon>Bacillota</taxon>
        <taxon>Clostridia</taxon>
        <taxon>Eubacteriales</taxon>
        <taxon>Eubacteriales Family XII. Incertae Sedis</taxon>
        <taxon>Fusibacter</taxon>
    </lineage>
</organism>
<dbReference type="EMBL" id="JAFBDT010000007">
    <property type="protein sequence ID" value="MBM7561748.1"/>
    <property type="molecule type" value="Genomic_DNA"/>
</dbReference>
<evidence type="ECO:0000259" key="1">
    <source>
        <dbReference type="PROSITE" id="PS51186"/>
    </source>
</evidence>
<gene>
    <name evidence="2" type="ORF">JOC49_001289</name>
</gene>